<proteinExistence type="inferred from homology"/>
<evidence type="ECO:0000256" key="1">
    <source>
        <dbReference type="ARBA" id="ARBA00005143"/>
    </source>
</evidence>
<dbReference type="GO" id="GO:0006552">
    <property type="term" value="P:L-leucine catabolic process"/>
    <property type="evidence" value="ECO:0007669"/>
    <property type="project" value="TreeGrafter"/>
</dbReference>
<keyword evidence="4" id="KW-0479">Metal-binding</keyword>
<dbReference type="SUPFAM" id="SSF51569">
    <property type="entry name" value="Aldolase"/>
    <property type="match status" value="1"/>
</dbReference>
<evidence type="ECO:0000313" key="10">
    <source>
        <dbReference type="Proteomes" id="UP001148312"/>
    </source>
</evidence>
<dbReference type="EMBL" id="JAPWDQ010000002">
    <property type="protein sequence ID" value="KAJ5493350.1"/>
    <property type="molecule type" value="Genomic_DNA"/>
</dbReference>
<dbReference type="GO" id="GO:0046951">
    <property type="term" value="P:ketone body biosynthetic process"/>
    <property type="evidence" value="ECO:0007669"/>
    <property type="project" value="TreeGrafter"/>
</dbReference>
<dbReference type="Pfam" id="PF00682">
    <property type="entry name" value="HMGL-like"/>
    <property type="match status" value="1"/>
</dbReference>
<dbReference type="CDD" id="cd07938">
    <property type="entry name" value="DRE_TIM_HMGL"/>
    <property type="match status" value="1"/>
</dbReference>
<organism evidence="9 10">
    <name type="scientific">Penicillium diatomitis</name>
    <dbReference type="NCBI Taxonomy" id="2819901"/>
    <lineage>
        <taxon>Eukaryota</taxon>
        <taxon>Fungi</taxon>
        <taxon>Dikarya</taxon>
        <taxon>Ascomycota</taxon>
        <taxon>Pezizomycotina</taxon>
        <taxon>Eurotiomycetes</taxon>
        <taxon>Eurotiomycetidae</taxon>
        <taxon>Eurotiales</taxon>
        <taxon>Aspergillaceae</taxon>
        <taxon>Penicillium</taxon>
    </lineage>
</organism>
<keyword evidence="5 9" id="KW-0456">Lyase</keyword>
<comment type="pathway">
    <text evidence="1">Metabolic intermediate metabolism; (S)-3-hydroxy-3-methylglutaryl-CoA degradation; acetoacetate from (S)-3-hydroxy-3-methylglutaryl-CoA: step 1/1.</text>
</comment>
<feature type="compositionally biased region" description="Low complexity" evidence="7">
    <location>
        <begin position="393"/>
        <end position="402"/>
    </location>
</feature>
<sequence>MAIPPAQVRIVEVGPRDGLQNIPGKISTSTKIELIRRLRETGLTAIELTSVVSPRAVPQLADCRDLLGHSFVQDLLSSPRQPSPEAGLMRWPVLVPNVKGLEIAVQNGVREVAVFISATEGFSQANIKCSVEEGIARAREVTRVATKAGLAVRGYVSCIFEDPYDGPTPHHAVLHGVKSLLDAGCHEVSLGDTLGVGSPANVHSLLEYLTGHDIPITRLAGHFHDTYGQAVANVWEAYRYGVRVFDSSVAGLGGCPYAPGAKGNVATEDVVYMFQNAGISTGVDLTKLAEAGEWVANELGQTNSSRVGRALLCKTRMSQDKPSPTTTTTTSSLNDALAKFTPCTMSIPAQFSLKWTLMSSSSKPSMENNRFSTDNVSQTLPPKDPDQEKAALSSSQPQSTSSARAWISLRRPSCSSVRV</sequence>
<dbReference type="InterPro" id="IPR043594">
    <property type="entry name" value="HMGL"/>
</dbReference>
<dbReference type="PROSITE" id="PS01062">
    <property type="entry name" value="HMG_COA_LYASE"/>
    <property type="match status" value="1"/>
</dbReference>
<evidence type="ECO:0000256" key="5">
    <source>
        <dbReference type="ARBA" id="ARBA00023239"/>
    </source>
</evidence>
<dbReference type="InterPro" id="IPR000891">
    <property type="entry name" value="PYR_CT"/>
</dbReference>
<evidence type="ECO:0000256" key="3">
    <source>
        <dbReference type="ARBA" id="ARBA00012910"/>
    </source>
</evidence>
<dbReference type="InterPro" id="IPR013785">
    <property type="entry name" value="Aldolase_TIM"/>
</dbReference>
<dbReference type="PROSITE" id="PS50991">
    <property type="entry name" value="PYR_CT"/>
    <property type="match status" value="1"/>
</dbReference>
<evidence type="ECO:0000259" key="8">
    <source>
        <dbReference type="PROSITE" id="PS50991"/>
    </source>
</evidence>
<gene>
    <name evidence="9" type="ORF">N7539_002096</name>
</gene>
<dbReference type="PANTHER" id="PTHR42738:SF17">
    <property type="entry name" value="HYDROXYMETHYLGLUTARYL-COA LYASE"/>
    <property type="match status" value="1"/>
</dbReference>
<reference evidence="9" key="1">
    <citation type="submission" date="2022-12" db="EMBL/GenBank/DDBJ databases">
        <authorList>
            <person name="Petersen C."/>
        </authorList>
    </citation>
    <scope>NUCLEOTIDE SEQUENCE</scope>
    <source>
        <strain evidence="9">IBT 30728</strain>
    </source>
</reference>
<feature type="domain" description="Pyruvate carboxyltransferase" evidence="8">
    <location>
        <begin position="8"/>
        <end position="289"/>
    </location>
</feature>
<dbReference type="GeneID" id="81621948"/>
<dbReference type="InterPro" id="IPR000138">
    <property type="entry name" value="HMG_CoA_lyase_AS"/>
</dbReference>
<dbReference type="NCBIfam" id="NF004283">
    <property type="entry name" value="PRK05692.1"/>
    <property type="match status" value="1"/>
</dbReference>
<dbReference type="GO" id="GO:0046872">
    <property type="term" value="F:metal ion binding"/>
    <property type="evidence" value="ECO:0007669"/>
    <property type="project" value="UniProtKB-KW"/>
</dbReference>
<evidence type="ECO:0000256" key="2">
    <source>
        <dbReference type="ARBA" id="ARBA00009405"/>
    </source>
</evidence>
<protein>
    <recommendedName>
        <fullName evidence="3">hydroxymethylglutaryl-CoA lyase</fullName>
        <ecNumber evidence="3">4.1.3.4</ecNumber>
    </recommendedName>
</protein>
<comment type="similarity">
    <text evidence="2">Belongs to the HMG-CoA lyase family.</text>
</comment>
<dbReference type="Proteomes" id="UP001148312">
    <property type="component" value="Unassembled WGS sequence"/>
</dbReference>
<dbReference type="GO" id="GO:0004419">
    <property type="term" value="F:hydroxymethylglutaryl-CoA lyase activity"/>
    <property type="evidence" value="ECO:0007669"/>
    <property type="project" value="UniProtKB-EC"/>
</dbReference>
<name>A0A9W9XIQ5_9EURO</name>
<dbReference type="PANTHER" id="PTHR42738">
    <property type="entry name" value="HYDROXYMETHYLGLUTARYL-COA LYASE"/>
    <property type="match status" value="1"/>
</dbReference>
<dbReference type="Gene3D" id="3.20.20.70">
    <property type="entry name" value="Aldolase class I"/>
    <property type="match status" value="1"/>
</dbReference>
<dbReference type="RefSeq" id="XP_056793730.1">
    <property type="nucleotide sequence ID" value="XM_056931699.1"/>
</dbReference>
<accession>A0A9W9XIQ5</accession>
<keyword evidence="10" id="KW-1185">Reference proteome</keyword>
<evidence type="ECO:0000256" key="4">
    <source>
        <dbReference type="ARBA" id="ARBA00022723"/>
    </source>
</evidence>
<dbReference type="EC" id="4.1.3.4" evidence="3"/>
<feature type="region of interest" description="Disordered" evidence="7">
    <location>
        <begin position="362"/>
        <end position="419"/>
    </location>
</feature>
<evidence type="ECO:0000256" key="7">
    <source>
        <dbReference type="SAM" id="MobiDB-lite"/>
    </source>
</evidence>
<reference evidence="9" key="2">
    <citation type="journal article" date="2023" name="IMA Fungus">
        <title>Comparative genomic study of the Penicillium genus elucidates a diverse pangenome and 15 lateral gene transfer events.</title>
        <authorList>
            <person name="Petersen C."/>
            <person name="Sorensen T."/>
            <person name="Nielsen M.R."/>
            <person name="Sondergaard T.E."/>
            <person name="Sorensen J.L."/>
            <person name="Fitzpatrick D.A."/>
            <person name="Frisvad J.C."/>
            <person name="Nielsen K.L."/>
        </authorList>
    </citation>
    <scope>NUCLEOTIDE SEQUENCE</scope>
    <source>
        <strain evidence="9">IBT 30728</strain>
    </source>
</reference>
<feature type="compositionally biased region" description="Polar residues" evidence="7">
    <location>
        <begin position="362"/>
        <end position="380"/>
    </location>
</feature>
<evidence type="ECO:0000256" key="6">
    <source>
        <dbReference type="ARBA" id="ARBA00049877"/>
    </source>
</evidence>
<comment type="caution">
    <text evidence="9">The sequence shown here is derived from an EMBL/GenBank/DDBJ whole genome shotgun (WGS) entry which is preliminary data.</text>
</comment>
<dbReference type="AlphaFoldDB" id="A0A9W9XIQ5"/>
<dbReference type="FunFam" id="3.20.20.70:FF:000201">
    <property type="entry name" value="Hydroxymethylglutaryl-CoA lyase"/>
    <property type="match status" value="1"/>
</dbReference>
<comment type="catalytic activity">
    <reaction evidence="6">
        <text>(3S)-3-hydroxy-3-methylglutaryl-CoA = acetoacetate + acetyl-CoA</text>
        <dbReference type="Rhea" id="RHEA:24404"/>
        <dbReference type="ChEBI" id="CHEBI:13705"/>
        <dbReference type="ChEBI" id="CHEBI:43074"/>
        <dbReference type="ChEBI" id="CHEBI:57288"/>
        <dbReference type="EC" id="4.1.3.4"/>
    </reaction>
</comment>
<evidence type="ECO:0000313" key="9">
    <source>
        <dbReference type="EMBL" id="KAJ5493350.1"/>
    </source>
</evidence>